<gene>
    <name evidence="7" type="ORF">EEDITHA_LOCUS12470</name>
</gene>
<comment type="caution">
    <text evidence="7">The sequence shown here is derived from an EMBL/GenBank/DDBJ whole genome shotgun (WGS) entry which is preliminary data.</text>
</comment>
<evidence type="ECO:0000256" key="5">
    <source>
        <dbReference type="ARBA" id="ARBA00023136"/>
    </source>
</evidence>
<evidence type="ECO:0000256" key="2">
    <source>
        <dbReference type="ARBA" id="ARBA00005787"/>
    </source>
</evidence>
<proteinExistence type="inferred from homology"/>
<feature type="transmembrane region" description="Helical" evidence="6">
    <location>
        <begin position="221"/>
        <end position="240"/>
    </location>
</feature>
<evidence type="ECO:0000313" key="8">
    <source>
        <dbReference type="Proteomes" id="UP001153954"/>
    </source>
</evidence>
<comment type="similarity">
    <text evidence="2">Belongs to the clarin family.</text>
</comment>
<dbReference type="GO" id="GO:0016020">
    <property type="term" value="C:membrane"/>
    <property type="evidence" value="ECO:0007669"/>
    <property type="project" value="UniProtKB-SubCell"/>
</dbReference>
<dbReference type="AlphaFoldDB" id="A0AAU9UGT6"/>
<evidence type="ECO:0000256" key="3">
    <source>
        <dbReference type="ARBA" id="ARBA00022692"/>
    </source>
</evidence>
<evidence type="ECO:0000313" key="7">
    <source>
        <dbReference type="EMBL" id="CAH2097218.1"/>
    </source>
</evidence>
<dbReference type="PANTHER" id="PTHR31548:SF6">
    <property type="entry name" value="AGAP002756-PA"/>
    <property type="match status" value="1"/>
</dbReference>
<keyword evidence="5 6" id="KW-0472">Membrane</keyword>
<dbReference type="PANTHER" id="PTHR31548">
    <property type="entry name" value="CLARIN"/>
    <property type="match status" value="1"/>
</dbReference>
<name>A0AAU9UGT6_EUPED</name>
<feature type="transmembrane region" description="Helical" evidence="6">
    <location>
        <begin position="167"/>
        <end position="194"/>
    </location>
</feature>
<accession>A0AAU9UGT6</accession>
<evidence type="ECO:0000256" key="6">
    <source>
        <dbReference type="SAM" id="Phobius"/>
    </source>
</evidence>
<feature type="transmembrane region" description="Helical" evidence="6">
    <location>
        <begin position="7"/>
        <end position="28"/>
    </location>
</feature>
<evidence type="ECO:0000256" key="4">
    <source>
        <dbReference type="ARBA" id="ARBA00022989"/>
    </source>
</evidence>
<protein>
    <recommendedName>
        <fullName evidence="9">Clarin-3</fullName>
    </recommendedName>
</protein>
<keyword evidence="8" id="KW-1185">Reference proteome</keyword>
<dbReference type="Gene3D" id="1.20.140.150">
    <property type="match status" value="1"/>
</dbReference>
<dbReference type="Proteomes" id="UP001153954">
    <property type="component" value="Unassembled WGS sequence"/>
</dbReference>
<dbReference type="GO" id="GO:0007605">
    <property type="term" value="P:sensory perception of sound"/>
    <property type="evidence" value="ECO:0007669"/>
    <property type="project" value="UniProtKB-ARBA"/>
</dbReference>
<feature type="transmembrane region" description="Helical" evidence="6">
    <location>
        <begin position="129"/>
        <end position="155"/>
    </location>
</feature>
<keyword evidence="4 6" id="KW-1133">Transmembrane helix</keyword>
<dbReference type="EMBL" id="CAKOGL010000017">
    <property type="protein sequence ID" value="CAH2097218.1"/>
    <property type="molecule type" value="Genomic_DNA"/>
</dbReference>
<dbReference type="InterPro" id="IPR026748">
    <property type="entry name" value="Clarin"/>
</dbReference>
<reference evidence="7" key="1">
    <citation type="submission" date="2022-03" db="EMBL/GenBank/DDBJ databases">
        <authorList>
            <person name="Tunstrom K."/>
        </authorList>
    </citation>
    <scope>NUCLEOTIDE SEQUENCE</scope>
</reference>
<comment type="subcellular location">
    <subcellularLocation>
        <location evidence="1">Membrane</location>
        <topology evidence="1">Multi-pass membrane protein</topology>
    </subcellularLocation>
</comment>
<keyword evidence="3 6" id="KW-0812">Transmembrane</keyword>
<organism evidence="7 8">
    <name type="scientific">Euphydryas editha</name>
    <name type="common">Edith's checkerspot</name>
    <dbReference type="NCBI Taxonomy" id="104508"/>
    <lineage>
        <taxon>Eukaryota</taxon>
        <taxon>Metazoa</taxon>
        <taxon>Ecdysozoa</taxon>
        <taxon>Arthropoda</taxon>
        <taxon>Hexapoda</taxon>
        <taxon>Insecta</taxon>
        <taxon>Pterygota</taxon>
        <taxon>Neoptera</taxon>
        <taxon>Endopterygota</taxon>
        <taxon>Lepidoptera</taxon>
        <taxon>Glossata</taxon>
        <taxon>Ditrysia</taxon>
        <taxon>Papilionoidea</taxon>
        <taxon>Nymphalidae</taxon>
        <taxon>Nymphalinae</taxon>
        <taxon>Euphydryas</taxon>
    </lineage>
</organism>
<evidence type="ECO:0008006" key="9">
    <source>
        <dbReference type="Google" id="ProtNLM"/>
    </source>
</evidence>
<evidence type="ECO:0000256" key="1">
    <source>
        <dbReference type="ARBA" id="ARBA00004141"/>
    </source>
</evidence>
<sequence length="269" mass="28917">MAATRRGYIFGAFVSSVLCVILTIVAIATDSWIVSATYADNQTQDSSVNYGLFAGELALFVFDTPSYNGLHMTCLSDISACAVSCKTEAGAREEEVRALAQGFRPNQACVAVTTVNTENPLPDPPVLSFGIYVGILVILFLQLALSVAAAVLLLLNSLKNPTEPAFGLPGCLWTSVATAVVGLVAMLLFGIYWATSGLSEHLAFSLIALDTELDHNSNLGFSYWLLIGSILCSMLNVSLIQLRQYLLERDPPPPTIKVENHSDGTIFLY</sequence>